<evidence type="ECO:0000313" key="2">
    <source>
        <dbReference type="EMBL" id="PRY32945.1"/>
    </source>
</evidence>
<dbReference type="Proteomes" id="UP000239209">
    <property type="component" value="Unassembled WGS sequence"/>
</dbReference>
<gene>
    <name evidence="2" type="ORF">CLV70_101104</name>
</gene>
<dbReference type="RefSeq" id="WP_146163910.1">
    <property type="nucleotide sequence ID" value="NZ_PVZG01000001.1"/>
</dbReference>
<feature type="compositionally biased region" description="Low complexity" evidence="1">
    <location>
        <begin position="183"/>
        <end position="192"/>
    </location>
</feature>
<protein>
    <submittedName>
        <fullName evidence="2">Uncharacterized protein</fullName>
    </submittedName>
</protein>
<organism evidence="2 3">
    <name type="scientific">Pseudosporangium ferrugineum</name>
    <dbReference type="NCBI Taxonomy" id="439699"/>
    <lineage>
        <taxon>Bacteria</taxon>
        <taxon>Bacillati</taxon>
        <taxon>Actinomycetota</taxon>
        <taxon>Actinomycetes</taxon>
        <taxon>Micromonosporales</taxon>
        <taxon>Micromonosporaceae</taxon>
        <taxon>Pseudosporangium</taxon>
    </lineage>
</organism>
<proteinExistence type="predicted"/>
<accession>A0A2T0SHP5</accession>
<comment type="caution">
    <text evidence="2">The sequence shown here is derived from an EMBL/GenBank/DDBJ whole genome shotgun (WGS) entry which is preliminary data.</text>
</comment>
<evidence type="ECO:0000313" key="3">
    <source>
        <dbReference type="Proteomes" id="UP000239209"/>
    </source>
</evidence>
<feature type="compositionally biased region" description="Low complexity" evidence="1">
    <location>
        <begin position="198"/>
        <end position="208"/>
    </location>
</feature>
<name>A0A2T0SHP5_9ACTN</name>
<reference evidence="2 3" key="1">
    <citation type="submission" date="2018-03" db="EMBL/GenBank/DDBJ databases">
        <title>Genomic Encyclopedia of Archaeal and Bacterial Type Strains, Phase II (KMG-II): from individual species to whole genera.</title>
        <authorList>
            <person name="Goeker M."/>
        </authorList>
    </citation>
    <scope>NUCLEOTIDE SEQUENCE [LARGE SCALE GENOMIC DNA]</scope>
    <source>
        <strain evidence="2 3">DSM 45348</strain>
    </source>
</reference>
<feature type="region of interest" description="Disordered" evidence="1">
    <location>
        <begin position="182"/>
        <end position="208"/>
    </location>
</feature>
<sequence length="235" mass="22884">MAHRIRVVLALVLGTVLGGAAVLAGAGPSAGVPAGAADHVLRVTGAGPYRIGVALSRLTEAGLVDAVATDPDRPGTASAVSTGDWAGQLLLTFHRGALMVVETATGDVRTAAGARVGMSFDEVAARYGKAGRFVTLPGGGRGYLVPAGRLALLFGDHPIRPGVGSIQAGPTCLLLGASSTGEMPRAGTPAGMPGAGTPGDMPRAGTPAGMPGAGAAGEMPHAGFMGGRSGSMMGG</sequence>
<keyword evidence="3" id="KW-1185">Reference proteome</keyword>
<dbReference type="AlphaFoldDB" id="A0A2T0SHP5"/>
<dbReference type="EMBL" id="PVZG01000001">
    <property type="protein sequence ID" value="PRY32945.1"/>
    <property type="molecule type" value="Genomic_DNA"/>
</dbReference>
<evidence type="ECO:0000256" key="1">
    <source>
        <dbReference type="SAM" id="MobiDB-lite"/>
    </source>
</evidence>
<dbReference type="OrthoDB" id="3403922at2"/>